<comment type="subcellular location">
    <subcellularLocation>
        <location evidence="1">Cell membrane</location>
        <topology evidence="1">Multi-pass membrane protein</topology>
    </subcellularLocation>
</comment>
<dbReference type="InterPro" id="IPR039421">
    <property type="entry name" value="Type_1_exporter"/>
</dbReference>
<dbReference type="GO" id="GO:0015421">
    <property type="term" value="F:ABC-type oligopeptide transporter activity"/>
    <property type="evidence" value="ECO:0007669"/>
    <property type="project" value="TreeGrafter"/>
</dbReference>
<dbReference type="PANTHER" id="PTHR43394:SF1">
    <property type="entry name" value="ATP-BINDING CASSETTE SUB-FAMILY B MEMBER 10, MITOCHONDRIAL"/>
    <property type="match status" value="1"/>
</dbReference>
<dbReference type="GO" id="GO:0005524">
    <property type="term" value="F:ATP binding"/>
    <property type="evidence" value="ECO:0007669"/>
    <property type="project" value="UniProtKB-KW"/>
</dbReference>
<keyword evidence="5 7" id="KW-1133">Transmembrane helix</keyword>
<evidence type="ECO:0000256" key="4">
    <source>
        <dbReference type="ARBA" id="ARBA00022840"/>
    </source>
</evidence>
<dbReference type="Gene3D" id="1.20.1560.10">
    <property type="entry name" value="ABC transporter type 1, transmembrane domain"/>
    <property type="match status" value="1"/>
</dbReference>
<dbReference type="RefSeq" id="WP_096800420.1">
    <property type="nucleotide sequence ID" value="NZ_CP023564.1"/>
</dbReference>
<name>A0A291H0N5_9MICO</name>
<evidence type="ECO:0000256" key="6">
    <source>
        <dbReference type="ARBA" id="ARBA00023136"/>
    </source>
</evidence>
<dbReference type="EMBL" id="CP023564">
    <property type="protein sequence ID" value="ATG55960.1"/>
    <property type="molecule type" value="Genomic_DNA"/>
</dbReference>
<proteinExistence type="predicted"/>
<dbReference type="InterPro" id="IPR027417">
    <property type="entry name" value="P-loop_NTPase"/>
</dbReference>
<evidence type="ECO:0000256" key="3">
    <source>
        <dbReference type="ARBA" id="ARBA00022741"/>
    </source>
</evidence>
<evidence type="ECO:0000256" key="2">
    <source>
        <dbReference type="ARBA" id="ARBA00022692"/>
    </source>
</evidence>
<dbReference type="InterPro" id="IPR036640">
    <property type="entry name" value="ABC1_TM_sf"/>
</dbReference>
<dbReference type="PROSITE" id="PS50893">
    <property type="entry name" value="ABC_TRANSPORTER_2"/>
    <property type="match status" value="1"/>
</dbReference>
<feature type="transmembrane region" description="Helical" evidence="7">
    <location>
        <begin position="276"/>
        <end position="295"/>
    </location>
</feature>
<organism evidence="9 10">
    <name type="scientific">Brachybacterium ginsengisoli</name>
    <dbReference type="NCBI Taxonomy" id="1331682"/>
    <lineage>
        <taxon>Bacteria</taxon>
        <taxon>Bacillati</taxon>
        <taxon>Actinomycetota</taxon>
        <taxon>Actinomycetes</taxon>
        <taxon>Micrococcales</taxon>
        <taxon>Dermabacteraceae</taxon>
        <taxon>Brachybacterium</taxon>
    </lineage>
</organism>
<feature type="transmembrane region" description="Helical" evidence="7">
    <location>
        <begin position="246"/>
        <end position="270"/>
    </location>
</feature>
<keyword evidence="6 7" id="KW-0472">Membrane</keyword>
<dbReference type="KEGG" id="bgg:CFK41_15125"/>
<evidence type="ECO:0000313" key="9">
    <source>
        <dbReference type="EMBL" id="ATG55960.1"/>
    </source>
</evidence>
<dbReference type="InterPro" id="IPR003593">
    <property type="entry name" value="AAA+_ATPase"/>
</dbReference>
<sequence>MGIFAVGTWSIRQAWVAAPRLVALAAVLALLVAAVPSLQVILMASFVEALTGAEAFTDVAAPFAGLVLLIAFTGPVEAIAGTLQWRVVDLVGLHAKQQVAATLATLPPTELADPVAAADIEAGNKAAEEELAFLYPFVLSLLRDVLSVLGVFLTLATMSPLAAVFVLVSLVPMLVASQRITRISSKMWDDVGKLYWRSRYLHQQLVTTAPSIELTSLGATGQISSMVSSTIGRITDRKAQTYAPMLSWRLLAGLATSLLLAGALAALIVGVHYGPAAAGGVYGVMAAMAAVGSLGNNLGQIVEGGAPFERYVKLLGMRREEHPSSVAGDALSLVVAGVSHTYDGNDDPSLQDLDLRIDKGRIVALVGVNGAGKTTAVNSIVGALDPQEGSIAIDGRTRQDMPFQEWVGHFGTLTQEFGRYELTVRESLLLGTPRQDVGDEELWAALEAANAASMVRRFDDGLDQQLGGQWDGGAGLSGGQWQRLSLARIHLRAAPIWILDEPTSAIDAEAEQDIFRELQRSKADRITIVVSHRAWTLRGMDEILVVDEGRVIERGRYDELLGAGGRFTEIFAEQAG</sequence>
<dbReference type="Proteomes" id="UP000217889">
    <property type="component" value="Chromosome"/>
</dbReference>
<dbReference type="Pfam" id="PF00005">
    <property type="entry name" value="ABC_tran"/>
    <property type="match status" value="1"/>
</dbReference>
<evidence type="ECO:0000256" key="5">
    <source>
        <dbReference type="ARBA" id="ARBA00022989"/>
    </source>
</evidence>
<feature type="transmembrane region" description="Helical" evidence="7">
    <location>
        <begin position="59"/>
        <end position="80"/>
    </location>
</feature>
<dbReference type="AlphaFoldDB" id="A0A291H0N5"/>
<dbReference type="GO" id="GO:0016887">
    <property type="term" value="F:ATP hydrolysis activity"/>
    <property type="evidence" value="ECO:0007669"/>
    <property type="project" value="InterPro"/>
</dbReference>
<dbReference type="Gene3D" id="3.40.50.300">
    <property type="entry name" value="P-loop containing nucleotide triphosphate hydrolases"/>
    <property type="match status" value="1"/>
</dbReference>
<dbReference type="SUPFAM" id="SSF90123">
    <property type="entry name" value="ABC transporter transmembrane region"/>
    <property type="match status" value="1"/>
</dbReference>
<keyword evidence="4" id="KW-0067">ATP-binding</keyword>
<dbReference type="OrthoDB" id="9806127at2"/>
<feature type="domain" description="ABC transporter" evidence="8">
    <location>
        <begin position="333"/>
        <end position="573"/>
    </location>
</feature>
<dbReference type="PANTHER" id="PTHR43394">
    <property type="entry name" value="ATP-DEPENDENT PERMEASE MDL1, MITOCHONDRIAL"/>
    <property type="match status" value="1"/>
</dbReference>
<protein>
    <recommendedName>
        <fullName evidence="8">ABC transporter domain-containing protein</fullName>
    </recommendedName>
</protein>
<evidence type="ECO:0000256" key="7">
    <source>
        <dbReference type="SAM" id="Phobius"/>
    </source>
</evidence>
<evidence type="ECO:0000256" key="1">
    <source>
        <dbReference type="ARBA" id="ARBA00004651"/>
    </source>
</evidence>
<feature type="transmembrane region" description="Helical" evidence="7">
    <location>
        <begin position="21"/>
        <end position="47"/>
    </location>
</feature>
<dbReference type="InterPro" id="IPR003439">
    <property type="entry name" value="ABC_transporter-like_ATP-bd"/>
</dbReference>
<evidence type="ECO:0000313" key="10">
    <source>
        <dbReference type="Proteomes" id="UP000217889"/>
    </source>
</evidence>
<accession>A0A291H0N5</accession>
<keyword evidence="3" id="KW-0547">Nucleotide-binding</keyword>
<dbReference type="GO" id="GO:0005886">
    <property type="term" value="C:plasma membrane"/>
    <property type="evidence" value="ECO:0007669"/>
    <property type="project" value="UniProtKB-SubCell"/>
</dbReference>
<dbReference type="SUPFAM" id="SSF52540">
    <property type="entry name" value="P-loop containing nucleoside triphosphate hydrolases"/>
    <property type="match status" value="1"/>
</dbReference>
<keyword evidence="2 7" id="KW-0812">Transmembrane</keyword>
<reference evidence="9 10" key="1">
    <citation type="journal article" date="2014" name="Int. J. Syst. Evol. Microbiol.">
        <title>Brachybacterium ginsengisoli sp. nov., isolated from soil of a ginseng field.</title>
        <authorList>
            <person name="Hoang V.A."/>
            <person name="Kim Y.J."/>
            <person name="Nguyen N.L."/>
            <person name="Yang D.C."/>
        </authorList>
    </citation>
    <scope>NUCLEOTIDE SEQUENCE [LARGE SCALE GENOMIC DNA]</scope>
    <source>
        <strain evidence="9 10">DCY80</strain>
    </source>
</reference>
<evidence type="ECO:0000259" key="8">
    <source>
        <dbReference type="PROSITE" id="PS50893"/>
    </source>
</evidence>
<keyword evidence="10" id="KW-1185">Reference proteome</keyword>
<gene>
    <name evidence="9" type="ORF">CFK41_15125</name>
</gene>
<dbReference type="SMART" id="SM00382">
    <property type="entry name" value="AAA"/>
    <property type="match status" value="1"/>
</dbReference>